<evidence type="ECO:0000259" key="2">
    <source>
        <dbReference type="Pfam" id="PF14347"/>
    </source>
</evidence>
<feature type="domain" description="DUF4399" evidence="2">
    <location>
        <begin position="107"/>
        <end position="198"/>
    </location>
</feature>
<name>A0A7S0X8L5_9CHLO</name>
<evidence type="ECO:0000256" key="1">
    <source>
        <dbReference type="SAM" id="MobiDB-lite"/>
    </source>
</evidence>
<dbReference type="Pfam" id="PF14347">
    <property type="entry name" value="DUF4399"/>
    <property type="match status" value="1"/>
</dbReference>
<proteinExistence type="predicted"/>
<dbReference type="InterPro" id="IPR025512">
    <property type="entry name" value="DUF4399"/>
</dbReference>
<dbReference type="EMBL" id="HBFC01013646">
    <property type="protein sequence ID" value="CAD8705261.1"/>
    <property type="molecule type" value="Transcribed_RNA"/>
</dbReference>
<sequence>MATLAAFTLAPSVAAFRSRPAVSTPRSPASLRSLRAQAPADPKKINPTASAPSVTRVDTRRALLGGTMSAAMCLALTPGRADAKDGKNGVYFVSPRDGATVPTTFTVKMGVKGFEVAPASEGVQEGTGHHHIVVDGGKKFVEKGEVIPFDATHLHYGKAQKEVTVTLAPGPHTLLLQFANANHSSYGKKFASTIKVNVV</sequence>
<protein>
    <recommendedName>
        <fullName evidence="2">DUF4399 domain-containing protein</fullName>
    </recommendedName>
</protein>
<gene>
    <name evidence="3" type="ORF">MANT1106_LOCUS7944</name>
</gene>
<accession>A0A7S0X8L5</accession>
<reference evidence="3" key="1">
    <citation type="submission" date="2021-01" db="EMBL/GenBank/DDBJ databases">
        <authorList>
            <person name="Corre E."/>
            <person name="Pelletier E."/>
            <person name="Niang G."/>
            <person name="Scheremetjew M."/>
            <person name="Finn R."/>
            <person name="Kale V."/>
            <person name="Holt S."/>
            <person name="Cochrane G."/>
            <person name="Meng A."/>
            <person name="Brown T."/>
            <person name="Cohen L."/>
        </authorList>
    </citation>
    <scope>NUCLEOTIDE SEQUENCE</scope>
    <source>
        <strain evidence="3">SL-175</strain>
    </source>
</reference>
<organism evidence="3">
    <name type="scientific">Mantoniella antarctica</name>
    <dbReference type="NCBI Taxonomy" id="81844"/>
    <lineage>
        <taxon>Eukaryota</taxon>
        <taxon>Viridiplantae</taxon>
        <taxon>Chlorophyta</taxon>
        <taxon>Mamiellophyceae</taxon>
        <taxon>Mamiellales</taxon>
        <taxon>Mamiellaceae</taxon>
        <taxon>Mantoniella</taxon>
    </lineage>
</organism>
<feature type="region of interest" description="Disordered" evidence="1">
    <location>
        <begin position="18"/>
        <end position="53"/>
    </location>
</feature>
<evidence type="ECO:0000313" key="3">
    <source>
        <dbReference type="EMBL" id="CAD8705261.1"/>
    </source>
</evidence>
<dbReference type="AlphaFoldDB" id="A0A7S0X8L5"/>